<feature type="repeat" description="WD" evidence="5">
    <location>
        <begin position="251"/>
        <end position="292"/>
    </location>
</feature>
<keyword evidence="3" id="KW-0677">Repeat</keyword>
<keyword evidence="4" id="KW-0539">Nucleus</keyword>
<dbReference type="PROSITE" id="PS50294">
    <property type="entry name" value="WD_REPEATS_REGION"/>
    <property type="match status" value="1"/>
</dbReference>
<reference evidence="7 8" key="1">
    <citation type="submission" date="2014-12" db="EMBL/GenBank/DDBJ databases">
        <authorList>
            <person name="Neuveglise Cecile"/>
        </authorList>
    </citation>
    <scope>NUCLEOTIDE SEQUENCE [LARGE SCALE GENOMIC DNA]</scope>
    <source>
        <strain evidence="7 8">CBS 12615</strain>
    </source>
</reference>
<feature type="repeat" description="WD" evidence="5">
    <location>
        <begin position="210"/>
        <end position="244"/>
    </location>
</feature>
<dbReference type="RefSeq" id="XP_022630063.1">
    <property type="nucleotide sequence ID" value="XM_022770754.1"/>
</dbReference>
<feature type="domain" description="IFT140 first beta-propeller" evidence="6">
    <location>
        <begin position="198"/>
        <end position="285"/>
    </location>
</feature>
<proteinExistence type="predicted"/>
<dbReference type="EMBL" id="LN736368">
    <property type="protein sequence ID" value="CEP63851.1"/>
    <property type="molecule type" value="Genomic_DNA"/>
</dbReference>
<dbReference type="PROSITE" id="PS50896">
    <property type="entry name" value="LISH"/>
    <property type="match status" value="1"/>
</dbReference>
<dbReference type="InterPro" id="IPR006594">
    <property type="entry name" value="LisH"/>
</dbReference>
<accession>A0A0C7MV98</accession>
<evidence type="ECO:0000256" key="2">
    <source>
        <dbReference type="ARBA" id="ARBA00022574"/>
    </source>
</evidence>
<protein>
    <submittedName>
        <fullName evidence="7">LALA0S09e03928g1_1</fullName>
    </submittedName>
</protein>
<keyword evidence="8" id="KW-1185">Reference proteome</keyword>
<dbReference type="GO" id="GO:0045835">
    <property type="term" value="P:negative regulation of meiotic nuclear division"/>
    <property type="evidence" value="ECO:0007669"/>
    <property type="project" value="EnsemblFungi"/>
</dbReference>
<dbReference type="InterPro" id="IPR015943">
    <property type="entry name" value="WD40/YVTN_repeat-like_dom_sf"/>
</dbReference>
<evidence type="ECO:0000313" key="8">
    <source>
        <dbReference type="Proteomes" id="UP000054304"/>
    </source>
</evidence>
<dbReference type="Proteomes" id="UP000054304">
    <property type="component" value="Unassembled WGS sequence"/>
</dbReference>
<gene>
    <name evidence="7" type="ORF">LALA0_S09e03928g</name>
</gene>
<dbReference type="AlphaFoldDB" id="A0A0C7MV98"/>
<evidence type="ECO:0000256" key="1">
    <source>
        <dbReference type="ARBA" id="ARBA00004123"/>
    </source>
</evidence>
<dbReference type="GO" id="GO:0034967">
    <property type="term" value="C:Set3 complex"/>
    <property type="evidence" value="ECO:0007669"/>
    <property type="project" value="EnsemblFungi"/>
</dbReference>
<dbReference type="GO" id="GO:0006357">
    <property type="term" value="P:regulation of transcription by RNA polymerase II"/>
    <property type="evidence" value="ECO:0007669"/>
    <property type="project" value="TreeGrafter"/>
</dbReference>
<feature type="repeat" description="WD" evidence="5">
    <location>
        <begin position="339"/>
        <end position="370"/>
    </location>
</feature>
<dbReference type="GO" id="GO:0032874">
    <property type="term" value="P:positive regulation of stress-activated MAPK cascade"/>
    <property type="evidence" value="ECO:0007669"/>
    <property type="project" value="EnsemblFungi"/>
</dbReference>
<dbReference type="STRING" id="1245769.A0A0C7MV98"/>
<dbReference type="Pfam" id="PF08513">
    <property type="entry name" value="LisH"/>
    <property type="match status" value="1"/>
</dbReference>
<name>A0A0C7MV98_9SACH</name>
<dbReference type="HOGENOM" id="CLU_007609_1_1_1"/>
<dbReference type="InterPro" id="IPR036322">
    <property type="entry name" value="WD40_repeat_dom_sf"/>
</dbReference>
<dbReference type="GO" id="GO:0003714">
    <property type="term" value="F:transcription corepressor activity"/>
    <property type="evidence" value="ECO:0007669"/>
    <property type="project" value="InterPro"/>
</dbReference>
<dbReference type="InterPro" id="IPR056154">
    <property type="entry name" value="Beta-prop_IFT140_1st"/>
</dbReference>
<dbReference type="SMART" id="SM00667">
    <property type="entry name" value="LisH"/>
    <property type="match status" value="1"/>
</dbReference>
<organism evidence="7 8">
    <name type="scientific">Lachancea lanzarotensis</name>
    <dbReference type="NCBI Taxonomy" id="1245769"/>
    <lineage>
        <taxon>Eukaryota</taxon>
        <taxon>Fungi</taxon>
        <taxon>Dikarya</taxon>
        <taxon>Ascomycota</taxon>
        <taxon>Saccharomycotina</taxon>
        <taxon>Saccharomycetes</taxon>
        <taxon>Saccharomycetales</taxon>
        <taxon>Saccharomycetaceae</taxon>
        <taxon>Lachancea</taxon>
    </lineage>
</organism>
<dbReference type="SUPFAM" id="SSF50978">
    <property type="entry name" value="WD40 repeat-like"/>
    <property type="match status" value="1"/>
</dbReference>
<dbReference type="InterPro" id="IPR045183">
    <property type="entry name" value="Ebi-like"/>
</dbReference>
<dbReference type="Gene3D" id="1.20.960.30">
    <property type="match status" value="1"/>
</dbReference>
<evidence type="ECO:0000259" key="6">
    <source>
        <dbReference type="Pfam" id="PF23383"/>
    </source>
</evidence>
<dbReference type="Pfam" id="PF00400">
    <property type="entry name" value="WD40"/>
    <property type="match status" value="2"/>
</dbReference>
<evidence type="ECO:0000313" key="7">
    <source>
        <dbReference type="EMBL" id="CEP63851.1"/>
    </source>
</evidence>
<dbReference type="PROSITE" id="PS50082">
    <property type="entry name" value="WD_REPEATS_2"/>
    <property type="match status" value="4"/>
</dbReference>
<comment type="subcellular location">
    <subcellularLocation>
        <location evidence="1">Nucleus</location>
    </subcellularLocation>
</comment>
<evidence type="ECO:0000256" key="5">
    <source>
        <dbReference type="PROSITE-ProRule" id="PRU00221"/>
    </source>
</evidence>
<dbReference type="PANTHER" id="PTHR22846">
    <property type="entry name" value="WD40 REPEAT PROTEIN"/>
    <property type="match status" value="1"/>
</dbReference>
<evidence type="ECO:0000256" key="3">
    <source>
        <dbReference type="ARBA" id="ARBA00022737"/>
    </source>
</evidence>
<dbReference type="SMART" id="SM00320">
    <property type="entry name" value="WD40"/>
    <property type="match status" value="5"/>
</dbReference>
<dbReference type="Pfam" id="PF23383">
    <property type="entry name" value="Beta-prop_IFT140_1st"/>
    <property type="match status" value="1"/>
</dbReference>
<feature type="repeat" description="WD" evidence="5">
    <location>
        <begin position="381"/>
        <end position="421"/>
    </location>
</feature>
<dbReference type="PANTHER" id="PTHR22846:SF2">
    <property type="entry name" value="F-BOX-LIKE_WD REPEAT-CONTAINING PROTEIN EBI"/>
    <property type="match status" value="1"/>
</dbReference>
<sequence>MSITSEEVNYMIWRYLQESGKEVSALALQEETRVLEFDHQFGHHIPIGSLVDFIQKGILYTESELLVRYDADKTPVDGEQQVLARDFSLVQALEINKDRVPVIRGEHRFELANDEPELTTGKETLDALSPSENHKDTTPAALGSSNFIKTLHESAKISQGAVSRWNPSNSLIQAHGGSGSPATITTFQSSEPGTLLVVQQVKCELSPAIEKETENGVSCLEWSPAGRSLAVGAESGEVRLWTIDGKLENIFEFHKSCITTIKWNQDSLHFLTCDVDNVVIVWNSVTGSALQQFSPKDSGFSETLGVDASWVGTDKFVIPGMQGNILLCEMGESRPLGQLSGHTKAITAFDYNPATRLLVSASDDKTLRVWRSGNMNSSNCFMGNSQSVTSASWLDNDTVISTSMDGSVQVWSRVSNSPLALSMVDGVPIFCGVLSPDKQKFAVGKMDGEINLYDVGKLILDLKDVKDARNVQSIPIYGDYQSNSEGNCITDLAWDATSTYLSICYSASEASVVYIG</sequence>
<dbReference type="InterPro" id="IPR001680">
    <property type="entry name" value="WD40_rpt"/>
</dbReference>
<keyword evidence="2 5" id="KW-0853">WD repeat</keyword>
<dbReference type="Gene3D" id="2.130.10.10">
    <property type="entry name" value="YVTN repeat-like/Quinoprotein amine dehydrogenase"/>
    <property type="match status" value="1"/>
</dbReference>
<evidence type="ECO:0000256" key="4">
    <source>
        <dbReference type="ARBA" id="ARBA00023242"/>
    </source>
</evidence>
<dbReference type="GeneID" id="34687372"/>
<dbReference type="OrthoDB" id="1367865at2759"/>